<dbReference type="AlphaFoldDB" id="A0A8X6KER0"/>
<comment type="caution">
    <text evidence="1">The sequence shown here is derived from an EMBL/GenBank/DDBJ whole genome shotgun (WGS) entry which is preliminary data.</text>
</comment>
<accession>A0A8X6KER0</accession>
<protein>
    <submittedName>
        <fullName evidence="1">Uncharacterized protein</fullName>
    </submittedName>
</protein>
<proteinExistence type="predicted"/>
<organism evidence="1 2">
    <name type="scientific">Nephila pilipes</name>
    <name type="common">Giant wood spider</name>
    <name type="synonym">Nephila maculata</name>
    <dbReference type="NCBI Taxonomy" id="299642"/>
    <lineage>
        <taxon>Eukaryota</taxon>
        <taxon>Metazoa</taxon>
        <taxon>Ecdysozoa</taxon>
        <taxon>Arthropoda</taxon>
        <taxon>Chelicerata</taxon>
        <taxon>Arachnida</taxon>
        <taxon>Araneae</taxon>
        <taxon>Araneomorphae</taxon>
        <taxon>Entelegynae</taxon>
        <taxon>Araneoidea</taxon>
        <taxon>Nephilidae</taxon>
        <taxon>Nephila</taxon>
    </lineage>
</organism>
<evidence type="ECO:0000313" key="2">
    <source>
        <dbReference type="Proteomes" id="UP000887013"/>
    </source>
</evidence>
<dbReference type="Proteomes" id="UP000887013">
    <property type="component" value="Unassembled WGS sequence"/>
</dbReference>
<reference evidence="1" key="1">
    <citation type="submission" date="2020-08" db="EMBL/GenBank/DDBJ databases">
        <title>Multicomponent nature underlies the extraordinary mechanical properties of spider dragline silk.</title>
        <authorList>
            <person name="Kono N."/>
            <person name="Nakamura H."/>
            <person name="Mori M."/>
            <person name="Yoshida Y."/>
            <person name="Ohtoshi R."/>
            <person name="Malay A.D."/>
            <person name="Moran D.A.P."/>
            <person name="Tomita M."/>
            <person name="Numata K."/>
            <person name="Arakawa K."/>
        </authorList>
    </citation>
    <scope>NUCLEOTIDE SEQUENCE</scope>
</reference>
<gene>
    <name evidence="1" type="ORF">NPIL_86761</name>
</gene>
<name>A0A8X6KER0_NEPPI</name>
<evidence type="ECO:0000313" key="1">
    <source>
        <dbReference type="EMBL" id="GFS43812.1"/>
    </source>
</evidence>
<keyword evidence="2" id="KW-1185">Reference proteome</keyword>
<dbReference type="EMBL" id="BMAW01090253">
    <property type="protein sequence ID" value="GFS43812.1"/>
    <property type="molecule type" value="Genomic_DNA"/>
</dbReference>
<sequence length="102" mass="12153">MRFSHVTSSDKCDLISFFRMLQPRVFYPLHFRFRALLDYISRWPGREAREWRTFSSPSNSVLIPKMRRSQVRGFYCDLELIESIYFSSLIPLAAYLSITMCV</sequence>